<dbReference type="AlphaFoldDB" id="A0A0K1P891"/>
<name>A0A0K1P891_9BACT</name>
<dbReference type="PANTHER" id="PTHR23402">
    <property type="entry name" value="PROTEASE FAMILY C15 PYROGLUTAMYL-PEPTIDASE I-RELATED"/>
    <property type="match status" value="1"/>
</dbReference>
<dbReference type="GO" id="GO:0005829">
    <property type="term" value="C:cytosol"/>
    <property type="evidence" value="ECO:0007669"/>
    <property type="project" value="InterPro"/>
</dbReference>
<organism evidence="10 11">
    <name type="scientific">Vulgatibacter incomptus</name>
    <dbReference type="NCBI Taxonomy" id="1391653"/>
    <lineage>
        <taxon>Bacteria</taxon>
        <taxon>Pseudomonadati</taxon>
        <taxon>Myxococcota</taxon>
        <taxon>Myxococcia</taxon>
        <taxon>Myxococcales</taxon>
        <taxon>Cystobacterineae</taxon>
        <taxon>Vulgatibacteraceae</taxon>
        <taxon>Vulgatibacter</taxon>
    </lineage>
</organism>
<accession>A0A0K1P891</accession>
<evidence type="ECO:0000256" key="1">
    <source>
        <dbReference type="ARBA" id="ARBA00006641"/>
    </source>
</evidence>
<feature type="compositionally biased region" description="Low complexity" evidence="9">
    <location>
        <begin position="216"/>
        <end position="226"/>
    </location>
</feature>
<dbReference type="PANTHER" id="PTHR23402:SF1">
    <property type="entry name" value="PYROGLUTAMYL-PEPTIDASE I"/>
    <property type="match status" value="1"/>
</dbReference>
<dbReference type="GO" id="GO:0016920">
    <property type="term" value="F:pyroglutamyl-peptidase activity"/>
    <property type="evidence" value="ECO:0007669"/>
    <property type="project" value="InterPro"/>
</dbReference>
<keyword evidence="4" id="KW-0645">Protease</keyword>
<dbReference type="Gene3D" id="3.40.630.20">
    <property type="entry name" value="Peptidase C15, pyroglutamyl peptidase I-like"/>
    <property type="match status" value="1"/>
</dbReference>
<reference evidence="10 11" key="1">
    <citation type="submission" date="2015-08" db="EMBL/GenBank/DDBJ databases">
        <authorList>
            <person name="Babu N.S."/>
            <person name="Beckwith C.J."/>
            <person name="Beseler K.G."/>
            <person name="Brison A."/>
            <person name="Carone J.V."/>
            <person name="Caskin T.P."/>
            <person name="Diamond M."/>
            <person name="Durham M.E."/>
            <person name="Foxe J.M."/>
            <person name="Go M."/>
            <person name="Henderson B.A."/>
            <person name="Jones I.B."/>
            <person name="McGettigan J.A."/>
            <person name="Micheletti S.J."/>
            <person name="Nasrallah M.E."/>
            <person name="Ortiz D."/>
            <person name="Piller C.R."/>
            <person name="Privatt S.R."/>
            <person name="Schneider S.L."/>
            <person name="Sharp S."/>
            <person name="Smith T.C."/>
            <person name="Stanton J.D."/>
            <person name="Ullery H.E."/>
            <person name="Wilson R.J."/>
            <person name="Serrano M.G."/>
            <person name="Buck G."/>
            <person name="Lee V."/>
            <person name="Wang Y."/>
            <person name="Carvalho R."/>
            <person name="Voegtly L."/>
            <person name="Shi R."/>
            <person name="Duckworth R."/>
            <person name="Johnson A."/>
            <person name="Loviza R."/>
            <person name="Walstead R."/>
            <person name="Shah Z."/>
            <person name="Kiflezghi M."/>
            <person name="Wade K."/>
            <person name="Ball S.L."/>
            <person name="Bradley K.W."/>
            <person name="Asai D.J."/>
            <person name="Bowman C.A."/>
            <person name="Russell D.A."/>
            <person name="Pope W.H."/>
            <person name="Jacobs-Sera D."/>
            <person name="Hendrix R.W."/>
            <person name="Hatfull G.F."/>
        </authorList>
    </citation>
    <scope>NUCLEOTIDE SEQUENCE [LARGE SCALE GENOMIC DNA]</scope>
    <source>
        <strain evidence="10 11">DSM 27710</strain>
    </source>
</reference>
<dbReference type="SUPFAM" id="SSF53182">
    <property type="entry name" value="Pyrrolidone carboxyl peptidase (pyroglutamate aminopeptidase)"/>
    <property type="match status" value="1"/>
</dbReference>
<dbReference type="KEGG" id="vin:AKJ08_0117"/>
<proteinExistence type="inferred from homology"/>
<comment type="similarity">
    <text evidence="1">Belongs to the peptidase C15 family.</text>
</comment>
<feature type="region of interest" description="Disordered" evidence="9">
    <location>
        <begin position="216"/>
        <end position="238"/>
    </location>
</feature>
<keyword evidence="3" id="KW-0963">Cytoplasm</keyword>
<evidence type="ECO:0000313" key="11">
    <source>
        <dbReference type="Proteomes" id="UP000055590"/>
    </source>
</evidence>
<keyword evidence="11" id="KW-1185">Reference proteome</keyword>
<dbReference type="CDD" id="cd00501">
    <property type="entry name" value="Peptidase_C15"/>
    <property type="match status" value="1"/>
</dbReference>
<dbReference type="Pfam" id="PF01470">
    <property type="entry name" value="Peptidase_C15"/>
    <property type="match status" value="1"/>
</dbReference>
<keyword evidence="5" id="KW-0378">Hydrolase</keyword>
<evidence type="ECO:0000256" key="5">
    <source>
        <dbReference type="ARBA" id="ARBA00022801"/>
    </source>
</evidence>
<gene>
    <name evidence="10" type="ORF">AKJ08_0117</name>
</gene>
<dbReference type="STRING" id="1391653.AKJ08_0117"/>
<evidence type="ECO:0000256" key="7">
    <source>
        <dbReference type="ARBA" id="ARBA00030836"/>
    </source>
</evidence>
<dbReference type="InterPro" id="IPR016125">
    <property type="entry name" value="Peptidase_C15-like"/>
</dbReference>
<evidence type="ECO:0000256" key="6">
    <source>
        <dbReference type="ARBA" id="ARBA00022807"/>
    </source>
</evidence>
<dbReference type="PIRSF" id="PIRSF015592">
    <property type="entry name" value="Prld-crbxl_pptds"/>
    <property type="match status" value="1"/>
</dbReference>
<evidence type="ECO:0000256" key="2">
    <source>
        <dbReference type="ARBA" id="ARBA00019191"/>
    </source>
</evidence>
<dbReference type="InterPro" id="IPR036440">
    <property type="entry name" value="Peptidase_C15-like_sf"/>
</dbReference>
<evidence type="ECO:0000256" key="8">
    <source>
        <dbReference type="ARBA" id="ARBA00031559"/>
    </source>
</evidence>
<evidence type="ECO:0000256" key="9">
    <source>
        <dbReference type="SAM" id="MobiDB-lite"/>
    </source>
</evidence>
<dbReference type="EMBL" id="CP012332">
    <property type="protein sequence ID" value="AKU89730.1"/>
    <property type="molecule type" value="Genomic_DNA"/>
</dbReference>
<dbReference type="PRINTS" id="PR00706">
    <property type="entry name" value="PYROGLUPTASE"/>
</dbReference>
<dbReference type="InterPro" id="IPR000816">
    <property type="entry name" value="Peptidase_C15"/>
</dbReference>
<keyword evidence="6" id="KW-0788">Thiol protease</keyword>
<dbReference type="GO" id="GO:0006508">
    <property type="term" value="P:proteolysis"/>
    <property type="evidence" value="ECO:0007669"/>
    <property type="project" value="UniProtKB-KW"/>
</dbReference>
<dbReference type="Proteomes" id="UP000055590">
    <property type="component" value="Chromosome"/>
</dbReference>
<evidence type="ECO:0000313" key="10">
    <source>
        <dbReference type="EMBL" id="AKU89730.1"/>
    </source>
</evidence>
<sequence length="238" mass="25311">MKRAARSPGQPTVLVTAFEPFGGRSINRSQLVLEHIVRAAGLPKGVRGGAKGARVVARTLPVSFSRLGPALARALACKPDVVLLLGESREAEQLRLERVAVNRIHARIADNDGMQPIDRAIVEEGPAAYFSTVRPKSALVAVRRSGTAASLSNDAGTFACNAAYYLALHRLHRRQGEAPPAIFIHIPTKGRSLALRDATRGVLSLLRHLVDQTSRSASGARRAATGNLRASPAGGRKS</sequence>
<evidence type="ECO:0000256" key="3">
    <source>
        <dbReference type="ARBA" id="ARBA00022490"/>
    </source>
</evidence>
<evidence type="ECO:0000256" key="4">
    <source>
        <dbReference type="ARBA" id="ARBA00022670"/>
    </source>
</evidence>
<protein>
    <recommendedName>
        <fullName evidence="2">Pyrrolidone-carboxylate peptidase</fullName>
    </recommendedName>
    <alternativeName>
        <fullName evidence="7">5-oxoprolyl-peptidase</fullName>
    </alternativeName>
    <alternativeName>
        <fullName evidence="8">Pyroglutamyl-peptidase I</fullName>
    </alternativeName>
</protein>